<dbReference type="GO" id="GO:0042542">
    <property type="term" value="P:response to hydrogen peroxide"/>
    <property type="evidence" value="ECO:0007669"/>
    <property type="project" value="UniProtKB-ARBA"/>
</dbReference>
<keyword evidence="4" id="KW-0804">Transcription</keyword>
<evidence type="ECO:0000256" key="1">
    <source>
        <dbReference type="ARBA" id="ARBA00004123"/>
    </source>
</evidence>
<dbReference type="AlphaFoldDB" id="A0A650C2T9"/>
<evidence type="ECO:0000256" key="6">
    <source>
        <dbReference type="ARBA" id="ARBA00060850"/>
    </source>
</evidence>
<proteinExistence type="evidence at transcript level"/>
<keyword evidence="8" id="KW-0472">Membrane</keyword>
<reference evidence="10" key="1">
    <citation type="journal article" date="2019" name="Int. J. Mol. Sci.">
        <title>Genome-Wide Characterization, Expression Profile Analysis of WRKY Family Genes in Santalum album and Functional Identification of Their Role in Abiotic Stress.</title>
        <authorList>
            <person name="Yan H."/>
            <person name="Li M."/>
            <person name="Xiong Y."/>
            <person name="Wu J."/>
            <person name="Teixeira da Silva J.A."/>
            <person name="Ma G."/>
        </authorList>
    </citation>
    <scope>NUCLEOTIDE SEQUENCE</scope>
</reference>
<dbReference type="FunFam" id="2.20.25.80:FF:000009">
    <property type="entry name" value="WRKY transcription factor 53"/>
    <property type="match status" value="1"/>
</dbReference>
<sequence length="367" mass="41149">MFPFHSQGITAYKPFFYYFTNHLCLSLLVGLINFRTDKPMECEKRTLINELTQGLELAKQLGSHLQPSSSIETRESLVKRILSSYDKALKLLKCNELDCSNGHGTADSPPSLAGSSPRSDGSDRDVKDQYQKEVFKKRKTQPQWTEHVQICGGGGFEGPLDDGFSWRKYGQKEILGANFPRGYYRCSHRHVQGCLATKQVQRSDEDPSILEITYRGRHTCAQTSYLTAPTTTVAPPEKEPKKETVDQQQKQQPEEIMLNFKLKTEEFETKDQIFPSYSFSGEDYALPQSVAGNAMIGGFSPAFVSSANSESDYFMNRVPLRGVESDLAEIISDPASVTDSPIRGLDFSLDPVDLDPNFSLDALEFFS</sequence>
<feature type="compositionally biased region" description="Basic and acidic residues" evidence="7">
    <location>
        <begin position="236"/>
        <end position="245"/>
    </location>
</feature>
<feature type="region of interest" description="Disordered" evidence="7">
    <location>
        <begin position="105"/>
        <end position="126"/>
    </location>
</feature>
<evidence type="ECO:0000256" key="4">
    <source>
        <dbReference type="ARBA" id="ARBA00023163"/>
    </source>
</evidence>
<evidence type="ECO:0000256" key="3">
    <source>
        <dbReference type="ARBA" id="ARBA00023125"/>
    </source>
</evidence>
<protein>
    <submittedName>
        <fullName evidence="10">WRKY transcription factor 7</fullName>
    </submittedName>
</protein>
<dbReference type="EMBL" id="MN335817">
    <property type="protein sequence ID" value="QGQ64030.1"/>
    <property type="molecule type" value="mRNA"/>
</dbReference>
<evidence type="ECO:0000256" key="5">
    <source>
        <dbReference type="ARBA" id="ARBA00023242"/>
    </source>
</evidence>
<comment type="subcellular location">
    <subcellularLocation>
        <location evidence="1">Nucleus</location>
    </subcellularLocation>
</comment>
<keyword evidence="8" id="KW-1133">Transmembrane helix</keyword>
<keyword evidence="3" id="KW-0238">DNA-binding</keyword>
<dbReference type="GO" id="GO:0010150">
    <property type="term" value="P:leaf senescence"/>
    <property type="evidence" value="ECO:0007669"/>
    <property type="project" value="UniProtKB-ARBA"/>
</dbReference>
<dbReference type="SUPFAM" id="SSF118290">
    <property type="entry name" value="WRKY DNA-binding domain"/>
    <property type="match status" value="1"/>
</dbReference>
<name>A0A650C2T9_SANAL</name>
<dbReference type="InterPro" id="IPR044810">
    <property type="entry name" value="WRKY_plant"/>
</dbReference>
<keyword evidence="5" id="KW-0539">Nucleus</keyword>
<dbReference type="Gene3D" id="2.20.25.80">
    <property type="entry name" value="WRKY domain"/>
    <property type="match status" value="1"/>
</dbReference>
<evidence type="ECO:0000256" key="7">
    <source>
        <dbReference type="SAM" id="MobiDB-lite"/>
    </source>
</evidence>
<keyword evidence="2" id="KW-0805">Transcription regulation</keyword>
<dbReference type="InterPro" id="IPR036576">
    <property type="entry name" value="WRKY_dom_sf"/>
</dbReference>
<feature type="transmembrane region" description="Helical" evidence="8">
    <location>
        <begin position="15"/>
        <end position="34"/>
    </location>
</feature>
<dbReference type="GO" id="GO:0005634">
    <property type="term" value="C:nucleus"/>
    <property type="evidence" value="ECO:0007669"/>
    <property type="project" value="UniProtKB-SubCell"/>
</dbReference>
<evidence type="ECO:0000256" key="8">
    <source>
        <dbReference type="SAM" id="Phobius"/>
    </source>
</evidence>
<keyword evidence="8" id="KW-0812">Transmembrane</keyword>
<dbReference type="GO" id="GO:0010193">
    <property type="term" value="P:response to ozone"/>
    <property type="evidence" value="ECO:0007669"/>
    <property type="project" value="UniProtKB-ARBA"/>
</dbReference>
<evidence type="ECO:0000259" key="9">
    <source>
        <dbReference type="PROSITE" id="PS50811"/>
    </source>
</evidence>
<dbReference type="PANTHER" id="PTHR32096:SF133">
    <property type="entry name" value="WRKY TRANSCRIPTION FACTOR 41-RELATED"/>
    <property type="match status" value="1"/>
</dbReference>
<organism evidence="10">
    <name type="scientific">Santalum album</name>
    <name type="common">Indian sandalwood</name>
    <dbReference type="NCBI Taxonomy" id="35974"/>
    <lineage>
        <taxon>Eukaryota</taxon>
        <taxon>Viridiplantae</taxon>
        <taxon>Streptophyta</taxon>
        <taxon>Embryophyta</taxon>
        <taxon>Tracheophyta</taxon>
        <taxon>Spermatophyta</taxon>
        <taxon>Magnoliopsida</taxon>
        <taxon>eudicotyledons</taxon>
        <taxon>Gunneridae</taxon>
        <taxon>Pentapetalae</taxon>
        <taxon>Santalales</taxon>
        <taxon>Santalaceae</taxon>
        <taxon>Santalum</taxon>
    </lineage>
</organism>
<feature type="region of interest" description="Disordered" evidence="7">
    <location>
        <begin position="229"/>
        <end position="251"/>
    </location>
</feature>
<dbReference type="GO" id="GO:0009751">
    <property type="term" value="P:response to salicylic acid"/>
    <property type="evidence" value="ECO:0007669"/>
    <property type="project" value="UniProtKB-ARBA"/>
</dbReference>
<dbReference type="Pfam" id="PF03106">
    <property type="entry name" value="WRKY"/>
    <property type="match status" value="1"/>
</dbReference>
<evidence type="ECO:0000313" key="10">
    <source>
        <dbReference type="EMBL" id="QGQ64030.1"/>
    </source>
</evidence>
<dbReference type="SMART" id="SM00774">
    <property type="entry name" value="WRKY"/>
    <property type="match status" value="1"/>
</dbReference>
<dbReference type="GO" id="GO:0003700">
    <property type="term" value="F:DNA-binding transcription factor activity"/>
    <property type="evidence" value="ECO:0007669"/>
    <property type="project" value="InterPro"/>
</dbReference>
<dbReference type="PANTHER" id="PTHR32096">
    <property type="entry name" value="WRKY TRANSCRIPTION FACTOR 30-RELATED-RELATED"/>
    <property type="match status" value="1"/>
</dbReference>
<dbReference type="PROSITE" id="PS50811">
    <property type="entry name" value="WRKY"/>
    <property type="match status" value="1"/>
</dbReference>
<dbReference type="GO" id="GO:0000976">
    <property type="term" value="F:transcription cis-regulatory region binding"/>
    <property type="evidence" value="ECO:0007669"/>
    <property type="project" value="TreeGrafter"/>
</dbReference>
<feature type="domain" description="WRKY" evidence="9">
    <location>
        <begin position="155"/>
        <end position="218"/>
    </location>
</feature>
<comment type="similarity">
    <text evidence="6">Belongs to the WRKY group III family.</text>
</comment>
<evidence type="ECO:0000256" key="2">
    <source>
        <dbReference type="ARBA" id="ARBA00023015"/>
    </source>
</evidence>
<dbReference type="InterPro" id="IPR003657">
    <property type="entry name" value="WRKY_dom"/>
</dbReference>
<accession>A0A650C2T9</accession>